<dbReference type="AlphaFoldDB" id="A0A1W1BY13"/>
<sequence length="72" mass="8726">MNELTIPIHHKIYTLRGKQIMLDEDFAELYEVITKRFNEQVKINSERFLDDFMFQLSEKEYENLKLQIATSK</sequence>
<reference evidence="2" key="1">
    <citation type="submission" date="2016-10" db="EMBL/GenBank/DDBJ databases">
        <authorList>
            <person name="de Groot N.N."/>
        </authorList>
    </citation>
    <scope>NUCLEOTIDE SEQUENCE</scope>
</reference>
<gene>
    <name evidence="2" type="ORF">MNB_SV-8-1300</name>
</gene>
<proteinExistence type="predicted"/>
<evidence type="ECO:0000313" key="2">
    <source>
        <dbReference type="EMBL" id="SFV58429.1"/>
    </source>
</evidence>
<organism evidence="2">
    <name type="scientific">hydrothermal vent metagenome</name>
    <dbReference type="NCBI Taxonomy" id="652676"/>
    <lineage>
        <taxon>unclassified sequences</taxon>
        <taxon>metagenomes</taxon>
        <taxon>ecological metagenomes</taxon>
    </lineage>
</organism>
<evidence type="ECO:0000259" key="1">
    <source>
        <dbReference type="Pfam" id="PF10543"/>
    </source>
</evidence>
<feature type="domain" description="KilA-N DNA-binding" evidence="1">
    <location>
        <begin position="10"/>
        <end position="71"/>
    </location>
</feature>
<dbReference type="InterPro" id="IPR018873">
    <property type="entry name" value="KilA-N_DNA-bd_domain"/>
</dbReference>
<protein>
    <submittedName>
        <fullName evidence="2">Conserved domain protein</fullName>
    </submittedName>
</protein>
<dbReference type="EMBL" id="FPHD01000048">
    <property type="protein sequence ID" value="SFV58429.1"/>
    <property type="molecule type" value="Genomic_DNA"/>
</dbReference>
<dbReference type="Pfam" id="PF10543">
    <property type="entry name" value="ORF6N"/>
    <property type="match status" value="1"/>
</dbReference>
<accession>A0A1W1BY13</accession>
<name>A0A1W1BY13_9ZZZZ</name>